<evidence type="ECO:0000313" key="2">
    <source>
        <dbReference type="Proteomes" id="UP000291343"/>
    </source>
</evidence>
<gene>
    <name evidence="1" type="ORF">LSTR_LSTR000087</name>
</gene>
<name>A0A482X6N4_LAOST</name>
<protein>
    <submittedName>
        <fullName evidence="1">Uncharacterized protein</fullName>
    </submittedName>
</protein>
<sequence>MQTMFGRPFRSPWIASALRRTICKEGDECNFKDIISDFLVVLVGKNTRGWDLLLLIGSRDDSVRVFPAQVGRVRLAASSAGRASDRPKARFILIPSRQHF</sequence>
<dbReference type="InParanoid" id="A0A482X6N4"/>
<dbReference type="EMBL" id="QKKF02016774">
    <property type="protein sequence ID" value="RZF41373.1"/>
    <property type="molecule type" value="Genomic_DNA"/>
</dbReference>
<proteinExistence type="predicted"/>
<keyword evidence="2" id="KW-1185">Reference proteome</keyword>
<accession>A0A482X6N4</accession>
<evidence type="ECO:0000313" key="1">
    <source>
        <dbReference type="EMBL" id="RZF41373.1"/>
    </source>
</evidence>
<comment type="caution">
    <text evidence="1">The sequence shown here is derived from an EMBL/GenBank/DDBJ whole genome shotgun (WGS) entry which is preliminary data.</text>
</comment>
<dbReference type="Proteomes" id="UP000291343">
    <property type="component" value="Unassembled WGS sequence"/>
</dbReference>
<organism evidence="1 2">
    <name type="scientific">Laodelphax striatellus</name>
    <name type="common">Small brown planthopper</name>
    <name type="synonym">Delphax striatella</name>
    <dbReference type="NCBI Taxonomy" id="195883"/>
    <lineage>
        <taxon>Eukaryota</taxon>
        <taxon>Metazoa</taxon>
        <taxon>Ecdysozoa</taxon>
        <taxon>Arthropoda</taxon>
        <taxon>Hexapoda</taxon>
        <taxon>Insecta</taxon>
        <taxon>Pterygota</taxon>
        <taxon>Neoptera</taxon>
        <taxon>Paraneoptera</taxon>
        <taxon>Hemiptera</taxon>
        <taxon>Auchenorrhyncha</taxon>
        <taxon>Fulgoroidea</taxon>
        <taxon>Delphacidae</taxon>
        <taxon>Criomorphinae</taxon>
        <taxon>Laodelphax</taxon>
    </lineage>
</organism>
<dbReference type="AlphaFoldDB" id="A0A482X6N4"/>
<reference evidence="1 2" key="1">
    <citation type="journal article" date="2017" name="Gigascience">
        <title>Genome sequence of the small brown planthopper, Laodelphax striatellus.</title>
        <authorList>
            <person name="Zhu J."/>
            <person name="Jiang F."/>
            <person name="Wang X."/>
            <person name="Yang P."/>
            <person name="Bao Y."/>
            <person name="Zhao W."/>
            <person name="Wang W."/>
            <person name="Lu H."/>
            <person name="Wang Q."/>
            <person name="Cui N."/>
            <person name="Li J."/>
            <person name="Chen X."/>
            <person name="Luo L."/>
            <person name="Yu J."/>
            <person name="Kang L."/>
            <person name="Cui F."/>
        </authorList>
    </citation>
    <scope>NUCLEOTIDE SEQUENCE [LARGE SCALE GENOMIC DNA]</scope>
    <source>
        <strain evidence="1">Lst14</strain>
    </source>
</reference>